<proteinExistence type="predicted"/>
<evidence type="ECO:0000313" key="3">
    <source>
        <dbReference type="EMBL" id="SVD82705.1"/>
    </source>
</evidence>
<dbReference type="EMBL" id="UINC01175860">
    <property type="protein sequence ID" value="SVD82705.1"/>
    <property type="molecule type" value="Genomic_DNA"/>
</dbReference>
<dbReference type="PANTHER" id="PTHR43574">
    <property type="entry name" value="EPIMERASE-RELATED"/>
    <property type="match status" value="1"/>
</dbReference>
<dbReference type="AlphaFoldDB" id="A0A382YIP5"/>
<dbReference type="SUPFAM" id="SSF51735">
    <property type="entry name" value="NAD(P)-binding Rossmann-fold domains"/>
    <property type="match status" value="1"/>
</dbReference>
<dbReference type="PRINTS" id="PR01713">
    <property type="entry name" value="NUCEPIMERASE"/>
</dbReference>
<organism evidence="3">
    <name type="scientific">marine metagenome</name>
    <dbReference type="NCBI Taxonomy" id="408172"/>
    <lineage>
        <taxon>unclassified sequences</taxon>
        <taxon>metagenomes</taxon>
        <taxon>ecological metagenomes</taxon>
    </lineage>
</organism>
<sequence length="123" mass="13823">KHRRDFTYVDDIVEGVIRVLDKPAAPNPNWSGDNPDSGTSTAPWRVYNIGNNSPVELLDYIGAIEEALGIKAAKELLPLQPGDVPDTYADVDDLVKEFNYKPSMSVNQGVSNFIEWYKKYHKL</sequence>
<reference evidence="3" key="1">
    <citation type="submission" date="2018-05" db="EMBL/GenBank/DDBJ databases">
        <authorList>
            <person name="Lanie J.A."/>
            <person name="Ng W.-L."/>
            <person name="Kazmierczak K.M."/>
            <person name="Andrzejewski T.M."/>
            <person name="Davidsen T.M."/>
            <person name="Wayne K.J."/>
            <person name="Tettelin H."/>
            <person name="Glass J.I."/>
            <person name="Rusch D."/>
            <person name="Podicherti R."/>
            <person name="Tsui H.-C.T."/>
            <person name="Winkler M.E."/>
        </authorList>
    </citation>
    <scope>NUCLEOTIDE SEQUENCE</scope>
</reference>
<name>A0A382YIP5_9ZZZZ</name>
<dbReference type="Gene3D" id="3.40.50.720">
    <property type="entry name" value="NAD(P)-binding Rossmann-like Domain"/>
    <property type="match status" value="1"/>
</dbReference>
<evidence type="ECO:0000256" key="2">
    <source>
        <dbReference type="SAM" id="MobiDB-lite"/>
    </source>
</evidence>
<evidence type="ECO:0008006" key="4">
    <source>
        <dbReference type="Google" id="ProtNLM"/>
    </source>
</evidence>
<protein>
    <recommendedName>
        <fullName evidence="4">NAD-dependent epimerase/dehydratase domain-containing protein</fullName>
    </recommendedName>
</protein>
<keyword evidence="1" id="KW-0520">NAD</keyword>
<feature type="non-terminal residue" evidence="3">
    <location>
        <position position="1"/>
    </location>
</feature>
<evidence type="ECO:0000256" key="1">
    <source>
        <dbReference type="ARBA" id="ARBA00023027"/>
    </source>
</evidence>
<gene>
    <name evidence="3" type="ORF">METZ01_LOCUS435559</name>
</gene>
<accession>A0A382YIP5</accession>
<feature type="region of interest" description="Disordered" evidence="2">
    <location>
        <begin position="22"/>
        <end position="41"/>
    </location>
</feature>
<feature type="compositionally biased region" description="Polar residues" evidence="2">
    <location>
        <begin position="28"/>
        <end position="41"/>
    </location>
</feature>
<dbReference type="InterPro" id="IPR036291">
    <property type="entry name" value="NAD(P)-bd_dom_sf"/>
</dbReference>